<evidence type="ECO:0000256" key="1">
    <source>
        <dbReference type="SAM" id="MobiDB-lite"/>
    </source>
</evidence>
<dbReference type="EMBL" id="UYSL01019764">
    <property type="protein sequence ID" value="VDL69486.1"/>
    <property type="molecule type" value="Genomic_DNA"/>
</dbReference>
<feature type="region of interest" description="Disordered" evidence="1">
    <location>
        <begin position="81"/>
        <end position="118"/>
    </location>
</feature>
<gene>
    <name evidence="2" type="ORF">NBR_LOCUS5897</name>
</gene>
<reference evidence="2 3" key="2">
    <citation type="submission" date="2018-11" db="EMBL/GenBank/DDBJ databases">
        <authorList>
            <consortium name="Pathogen Informatics"/>
        </authorList>
    </citation>
    <scope>NUCLEOTIDE SEQUENCE [LARGE SCALE GENOMIC DNA]</scope>
</reference>
<evidence type="ECO:0000313" key="2">
    <source>
        <dbReference type="EMBL" id="VDL69486.1"/>
    </source>
</evidence>
<proteinExistence type="predicted"/>
<accession>A0A0N4XTH0</accession>
<protein>
    <submittedName>
        <fullName evidence="4">Hva1_TUDOR domain-containing protein</fullName>
    </submittedName>
</protein>
<dbReference type="WBParaSite" id="NBR_0000589601-mRNA-1">
    <property type="protein sequence ID" value="NBR_0000589601-mRNA-1"/>
    <property type="gene ID" value="NBR_0000589601"/>
</dbReference>
<evidence type="ECO:0000313" key="4">
    <source>
        <dbReference type="WBParaSite" id="NBR_0000589601-mRNA-1"/>
    </source>
</evidence>
<feature type="compositionally biased region" description="Basic and acidic residues" evidence="1">
    <location>
        <begin position="100"/>
        <end position="109"/>
    </location>
</feature>
<name>A0A0N4XTH0_NIPBR</name>
<reference evidence="4" key="1">
    <citation type="submission" date="2017-02" db="UniProtKB">
        <authorList>
            <consortium name="WormBaseParasite"/>
        </authorList>
    </citation>
    <scope>IDENTIFICATION</scope>
</reference>
<evidence type="ECO:0000313" key="3">
    <source>
        <dbReference type="Proteomes" id="UP000271162"/>
    </source>
</evidence>
<sequence>MDGEPLTPEAKDSFEYTRTYVQSSQSNSCSNLGIKEMTVGGDMVNTTEEGSNKISVDGVKTSEVTVGGDVVNTTEEGSNKISVKFRDSRPVSGDSWTKWSKGDRGKSEDNIYGSAGSN</sequence>
<dbReference type="Proteomes" id="UP000271162">
    <property type="component" value="Unassembled WGS sequence"/>
</dbReference>
<keyword evidence="3" id="KW-1185">Reference proteome</keyword>
<organism evidence="4">
    <name type="scientific">Nippostrongylus brasiliensis</name>
    <name type="common">Rat hookworm</name>
    <dbReference type="NCBI Taxonomy" id="27835"/>
    <lineage>
        <taxon>Eukaryota</taxon>
        <taxon>Metazoa</taxon>
        <taxon>Ecdysozoa</taxon>
        <taxon>Nematoda</taxon>
        <taxon>Chromadorea</taxon>
        <taxon>Rhabditida</taxon>
        <taxon>Rhabditina</taxon>
        <taxon>Rhabditomorpha</taxon>
        <taxon>Strongyloidea</taxon>
        <taxon>Heligmosomidae</taxon>
        <taxon>Nippostrongylus</taxon>
    </lineage>
</organism>
<dbReference type="AlphaFoldDB" id="A0A0N4XTH0"/>